<comment type="similarity">
    <text evidence="1">Belongs to the leucine-binding protein family.</text>
</comment>
<dbReference type="PANTHER" id="PTHR47235">
    <property type="entry name" value="BLR6548 PROTEIN"/>
    <property type="match status" value="1"/>
</dbReference>
<accession>A0AA41U229</accession>
<evidence type="ECO:0000256" key="3">
    <source>
        <dbReference type="SAM" id="MobiDB-lite"/>
    </source>
</evidence>
<evidence type="ECO:0000256" key="4">
    <source>
        <dbReference type="SAM" id="SignalP"/>
    </source>
</evidence>
<protein>
    <submittedName>
        <fullName evidence="6">ABC transporter substrate-binding protein</fullName>
    </submittedName>
</protein>
<evidence type="ECO:0000259" key="5">
    <source>
        <dbReference type="Pfam" id="PF13458"/>
    </source>
</evidence>
<reference evidence="6" key="1">
    <citation type="submission" date="2022-01" db="EMBL/GenBank/DDBJ databases">
        <title>Genome-Based Taxonomic Classification of the Phylum Actinobacteria.</title>
        <authorList>
            <person name="Gao Y."/>
        </authorList>
    </citation>
    <scope>NUCLEOTIDE SEQUENCE</scope>
    <source>
        <strain evidence="6">KLBMP 8922</strain>
    </source>
</reference>
<dbReference type="EMBL" id="JAKFHA010000002">
    <property type="protein sequence ID" value="MCF2526694.1"/>
    <property type="molecule type" value="Genomic_DNA"/>
</dbReference>
<comment type="caution">
    <text evidence="6">The sequence shown here is derived from an EMBL/GenBank/DDBJ whole genome shotgun (WGS) entry which is preliminary data.</text>
</comment>
<evidence type="ECO:0000256" key="1">
    <source>
        <dbReference type="ARBA" id="ARBA00010062"/>
    </source>
</evidence>
<name>A0AA41U229_9ACTN</name>
<evidence type="ECO:0000313" key="7">
    <source>
        <dbReference type="Proteomes" id="UP001165378"/>
    </source>
</evidence>
<gene>
    <name evidence="6" type="ORF">LZ495_05595</name>
</gene>
<keyword evidence="7" id="KW-1185">Reference proteome</keyword>
<proteinExistence type="inferred from homology"/>
<dbReference type="Pfam" id="PF13458">
    <property type="entry name" value="Peripla_BP_6"/>
    <property type="match status" value="1"/>
</dbReference>
<feature type="region of interest" description="Disordered" evidence="3">
    <location>
        <begin position="24"/>
        <end position="47"/>
    </location>
</feature>
<dbReference type="Proteomes" id="UP001165378">
    <property type="component" value="Unassembled WGS sequence"/>
</dbReference>
<keyword evidence="2 4" id="KW-0732">Signal</keyword>
<evidence type="ECO:0000313" key="6">
    <source>
        <dbReference type="EMBL" id="MCF2526694.1"/>
    </source>
</evidence>
<feature type="domain" description="Leucine-binding protein" evidence="5">
    <location>
        <begin position="45"/>
        <end position="401"/>
    </location>
</feature>
<dbReference type="PANTHER" id="PTHR47235:SF1">
    <property type="entry name" value="BLR6548 PROTEIN"/>
    <property type="match status" value="1"/>
</dbReference>
<dbReference type="PROSITE" id="PS51257">
    <property type="entry name" value="PROKAR_LIPOPROTEIN"/>
    <property type="match status" value="1"/>
</dbReference>
<dbReference type="AlphaFoldDB" id="A0AA41U229"/>
<dbReference type="SUPFAM" id="SSF53822">
    <property type="entry name" value="Periplasmic binding protein-like I"/>
    <property type="match status" value="1"/>
</dbReference>
<organism evidence="6 7">
    <name type="scientific">Yinghuangia soli</name>
    <dbReference type="NCBI Taxonomy" id="2908204"/>
    <lineage>
        <taxon>Bacteria</taxon>
        <taxon>Bacillati</taxon>
        <taxon>Actinomycetota</taxon>
        <taxon>Actinomycetes</taxon>
        <taxon>Kitasatosporales</taxon>
        <taxon>Streptomycetaceae</taxon>
        <taxon>Yinghuangia</taxon>
    </lineage>
</organism>
<evidence type="ECO:0000256" key="2">
    <source>
        <dbReference type="ARBA" id="ARBA00022729"/>
    </source>
</evidence>
<dbReference type="InterPro" id="IPR028081">
    <property type="entry name" value="Leu-bd"/>
</dbReference>
<dbReference type="Gene3D" id="3.40.50.2300">
    <property type="match status" value="2"/>
</dbReference>
<dbReference type="InterPro" id="IPR028082">
    <property type="entry name" value="Peripla_BP_I"/>
</dbReference>
<feature type="signal peptide" evidence="4">
    <location>
        <begin position="1"/>
        <end position="19"/>
    </location>
</feature>
<feature type="compositionally biased region" description="Low complexity" evidence="3">
    <location>
        <begin position="31"/>
        <end position="42"/>
    </location>
</feature>
<dbReference type="RefSeq" id="WP_235050832.1">
    <property type="nucleotide sequence ID" value="NZ_JAKFHA010000002.1"/>
</dbReference>
<feature type="chain" id="PRO_5041442393" evidence="4">
    <location>
        <begin position="20"/>
        <end position="420"/>
    </location>
</feature>
<sequence>MPRLLRAAGLVMVPVLLLAGCNSSTTKKDTPSNPNSPGAPASKDPIKIGGVVSITTPSGYSKKDTDLGAKARFMMANDEGGVNGRKIDYIGSEDDNQDPAKTTTAVRKLVQQDKVFAIVPVNTTTISGSAGFLKDNKTPYIGWGTVPAFCDQEYGMGYNGCLVPKAGHNVNTSWPGLLSDILGGGKGKSVALITQDTDAGKFGLATYQAAFPAGGFTVAYGKSTVPGTTVPTDWSPWVNDIMSSNGGKAPDVVVSIMQTPANIGLFKALKLAGFKGILTDATDYDPALLKQAASKEALQDVQVFVQNMPFESTAPEMAKFKEYISKAKGEPVTEWNQSMMVGWNSADLFVAIAKKAGENLTVDTYQAAAANFQDTYALVGDRKFPDGRNNSFGCGAMVQLKGESYNIISPYKCYPSVPFK</sequence>